<comment type="subcellular location">
    <subcellularLocation>
        <location evidence="1">Membrane</location>
        <topology evidence="1">Multi-pass membrane protein</topology>
    </subcellularLocation>
</comment>
<dbReference type="EMBL" id="CP019475">
    <property type="protein sequence ID" value="UQC79357.1"/>
    <property type="molecule type" value="Genomic_DNA"/>
</dbReference>
<keyword evidence="15" id="KW-0732">Signal</keyword>
<organism evidence="17 18">
    <name type="scientific">Colletotrichum lupini</name>
    <dbReference type="NCBI Taxonomy" id="145971"/>
    <lineage>
        <taxon>Eukaryota</taxon>
        <taxon>Fungi</taxon>
        <taxon>Dikarya</taxon>
        <taxon>Ascomycota</taxon>
        <taxon>Pezizomycotina</taxon>
        <taxon>Sordariomycetes</taxon>
        <taxon>Hypocreomycetidae</taxon>
        <taxon>Glomerellales</taxon>
        <taxon>Glomerellaceae</taxon>
        <taxon>Colletotrichum</taxon>
        <taxon>Colletotrichum acutatum species complex</taxon>
    </lineage>
</organism>
<keyword evidence="8" id="KW-0378">Hydrolase</keyword>
<feature type="compositionally biased region" description="Polar residues" evidence="13">
    <location>
        <begin position="417"/>
        <end position="430"/>
    </location>
</feature>
<dbReference type="InterPro" id="IPR033876">
    <property type="entry name" value="SAP-like"/>
</dbReference>
<dbReference type="GO" id="GO:0004190">
    <property type="term" value="F:aspartic-type endopeptidase activity"/>
    <property type="evidence" value="ECO:0007669"/>
    <property type="project" value="UniProtKB-KW"/>
</dbReference>
<dbReference type="InterPro" id="IPR033121">
    <property type="entry name" value="PEPTIDASE_A1"/>
</dbReference>
<evidence type="ECO:0000256" key="2">
    <source>
        <dbReference type="ARBA" id="ARBA00006175"/>
    </source>
</evidence>
<dbReference type="Pfam" id="PF00026">
    <property type="entry name" value="Asp"/>
    <property type="match status" value="1"/>
</dbReference>
<evidence type="ECO:0000256" key="13">
    <source>
        <dbReference type="SAM" id="MobiDB-lite"/>
    </source>
</evidence>
<dbReference type="KEGG" id="clup:CLUP02_04836"/>
<dbReference type="CDD" id="cd00333">
    <property type="entry name" value="MIP"/>
    <property type="match status" value="1"/>
</dbReference>
<keyword evidence="9 14" id="KW-1133">Transmembrane helix</keyword>
<dbReference type="CDD" id="cd05474">
    <property type="entry name" value="SAP_like"/>
    <property type="match status" value="1"/>
</dbReference>
<dbReference type="Gene3D" id="1.20.1080.10">
    <property type="entry name" value="Glycerol uptake facilitator protein"/>
    <property type="match status" value="1"/>
</dbReference>
<protein>
    <submittedName>
        <fullName evidence="17">MIP family channel protein</fullName>
    </submittedName>
</protein>
<reference evidence="17" key="1">
    <citation type="journal article" date="2021" name="Mol. Plant Microbe Interact.">
        <title>Complete Genome Sequence of the Plant-Pathogenic Fungus Colletotrichum lupini.</title>
        <authorList>
            <person name="Baroncelli R."/>
            <person name="Pensec F."/>
            <person name="Da Lio D."/>
            <person name="Boufleur T."/>
            <person name="Vicente I."/>
            <person name="Sarrocco S."/>
            <person name="Picot A."/>
            <person name="Baraldi E."/>
            <person name="Sukno S."/>
            <person name="Thon M."/>
            <person name="Le Floch G."/>
        </authorList>
    </citation>
    <scope>NUCLEOTIDE SEQUENCE</scope>
    <source>
        <strain evidence="17">IMI 504893</strain>
    </source>
</reference>
<dbReference type="Pfam" id="PF00230">
    <property type="entry name" value="MIP"/>
    <property type="match status" value="1"/>
</dbReference>
<keyword evidence="4" id="KW-0645">Protease</keyword>
<dbReference type="Gene3D" id="2.40.70.10">
    <property type="entry name" value="Acid Proteases"/>
    <property type="match status" value="2"/>
</dbReference>
<feature type="transmembrane region" description="Helical" evidence="14">
    <location>
        <begin position="716"/>
        <end position="737"/>
    </location>
</feature>
<dbReference type="FunFam" id="1.20.1080.10:FF:000027">
    <property type="entry name" value="MIP aquaporin"/>
    <property type="match status" value="1"/>
</dbReference>
<evidence type="ECO:0000256" key="4">
    <source>
        <dbReference type="ARBA" id="ARBA00022670"/>
    </source>
</evidence>
<feature type="chain" id="PRO_5040375280" evidence="15">
    <location>
        <begin position="26"/>
        <end position="807"/>
    </location>
</feature>
<keyword evidence="10 14" id="KW-0472">Membrane</keyword>
<evidence type="ECO:0000256" key="12">
    <source>
        <dbReference type="ARBA" id="ARBA00049405"/>
    </source>
</evidence>
<dbReference type="Proteomes" id="UP000830671">
    <property type="component" value="Chromosome 3"/>
</dbReference>
<evidence type="ECO:0000256" key="6">
    <source>
        <dbReference type="ARBA" id="ARBA00022737"/>
    </source>
</evidence>
<dbReference type="PROSITE" id="PS00141">
    <property type="entry name" value="ASP_PROTEASE"/>
    <property type="match status" value="1"/>
</dbReference>
<comment type="catalytic activity">
    <reaction evidence="11">
        <text>H2O(in) = H2O(out)</text>
        <dbReference type="Rhea" id="RHEA:29667"/>
        <dbReference type="ChEBI" id="CHEBI:15377"/>
    </reaction>
</comment>
<dbReference type="GO" id="GO:0006508">
    <property type="term" value="P:proteolysis"/>
    <property type="evidence" value="ECO:0007669"/>
    <property type="project" value="UniProtKB-KW"/>
</dbReference>
<proteinExistence type="inferred from homology"/>
<evidence type="ECO:0000256" key="9">
    <source>
        <dbReference type="ARBA" id="ARBA00022989"/>
    </source>
</evidence>
<dbReference type="AlphaFoldDB" id="A0A9Q8WE34"/>
<dbReference type="InterPro" id="IPR023271">
    <property type="entry name" value="Aquaporin-like"/>
</dbReference>
<dbReference type="InterPro" id="IPR050363">
    <property type="entry name" value="MIP/Aquaporin"/>
</dbReference>
<evidence type="ECO:0000256" key="11">
    <source>
        <dbReference type="ARBA" id="ARBA00034651"/>
    </source>
</evidence>
<evidence type="ECO:0000256" key="3">
    <source>
        <dbReference type="ARBA" id="ARBA00022448"/>
    </source>
</evidence>
<dbReference type="SUPFAM" id="SSF81338">
    <property type="entry name" value="Aquaporin-like"/>
    <property type="match status" value="1"/>
</dbReference>
<comment type="catalytic activity">
    <reaction evidence="12">
        <text>glycerol(in) = glycerol(out)</text>
        <dbReference type="Rhea" id="RHEA:29675"/>
        <dbReference type="ChEBI" id="CHEBI:17754"/>
    </reaction>
</comment>
<evidence type="ECO:0000313" key="18">
    <source>
        <dbReference type="Proteomes" id="UP000830671"/>
    </source>
</evidence>
<sequence>MWSSFTVAIKPLLVTSICLIQSIQCLKTVEIPFTRMADPNSNFVASMQISVGSPPQQVLAIFDTGSSDLWVPQLNSRLCKDRLATCTASNGRNSSVSGAFDNAKSTTFNANRSPFEATYANGVEIQGTFMSESVTVGNTSISNNTMGLGQTGKLTSPLIAILGVGPSSSEASVLANNAKPYTNFPENLKAQGLTKSLAYSVYLNDFRSPTGSVVFGGMDTAKFTGQMQMIPLVGQKLFKSNDFIVPWTSFSFSADKNAKPTAIGGNNFPPVLVDTGNPSLSFPPKILDLIGPAINIQTLQDGTKALKCSSGDSGAKFNFEFQTAKVEVPLSMIFIPLMKNGAPVTDKSGSSLCTLPLEPIDSNVASFGAPMLSAVYTVFDLENKQLGMAQAKLNESASNIEEFVPANPSKGTAKRPQAQSVTNPPTSFGIRSNQLAIKQTHEDMSPASSIHDPGESQPLLSRHRRRTGTFQLPSFNGQRLVSPLSMRRASLQEVHPHHEDVEPVLPAAPVAAHQETRLHKPQWALSDRPPNTWAQIRHYWREEFAEFWGTFMILLFGAGVECETRLNYQSADIRENAGDFLQCRLAWAAGVAMAVWMSGGVSGGHCNPTVTVVLALFRGFPWRKVPGFLAAQVLGATFASLAVYLNYSTSIAEYEGGAARTLIGEHATAGLFFTFPKSGLPYAGAFYTEFLASAALVAIVFALADKNNLSPPKGTQPFAMFLALLAIGSALGINTGYAMNGARDTGPRIALAIVGYGSDVFTHDSYYWLWAPWAAAIVGGIAGACVYDGFIYTGRDSPFNIPRKEDD</sequence>
<evidence type="ECO:0000256" key="5">
    <source>
        <dbReference type="ARBA" id="ARBA00022692"/>
    </source>
</evidence>
<dbReference type="PRINTS" id="PR00783">
    <property type="entry name" value="MINTRINSICP"/>
</dbReference>
<dbReference type="PANTHER" id="PTHR43829">
    <property type="entry name" value="AQUAPORIN OR AQUAGLYCEROPORIN RELATED"/>
    <property type="match status" value="1"/>
</dbReference>
<feature type="signal peptide" evidence="15">
    <location>
        <begin position="1"/>
        <end position="25"/>
    </location>
</feature>
<keyword evidence="5 14" id="KW-0812">Transmembrane</keyword>
<dbReference type="PANTHER" id="PTHR43829:SF9">
    <property type="entry name" value="AQUAPORIN-9"/>
    <property type="match status" value="1"/>
</dbReference>
<feature type="transmembrane region" description="Helical" evidence="14">
    <location>
        <begin position="682"/>
        <end position="704"/>
    </location>
</feature>
<evidence type="ECO:0000313" key="17">
    <source>
        <dbReference type="EMBL" id="UQC79357.1"/>
    </source>
</evidence>
<dbReference type="GO" id="GO:0015250">
    <property type="term" value="F:water channel activity"/>
    <property type="evidence" value="ECO:0007669"/>
    <property type="project" value="TreeGrafter"/>
</dbReference>
<evidence type="ECO:0000256" key="15">
    <source>
        <dbReference type="SAM" id="SignalP"/>
    </source>
</evidence>
<evidence type="ECO:0000256" key="1">
    <source>
        <dbReference type="ARBA" id="ARBA00004141"/>
    </source>
</evidence>
<evidence type="ECO:0000256" key="14">
    <source>
        <dbReference type="SAM" id="Phobius"/>
    </source>
</evidence>
<dbReference type="GO" id="GO:0015254">
    <property type="term" value="F:glycerol channel activity"/>
    <property type="evidence" value="ECO:0007669"/>
    <property type="project" value="TreeGrafter"/>
</dbReference>
<feature type="region of interest" description="Disordered" evidence="13">
    <location>
        <begin position="407"/>
        <end position="430"/>
    </location>
</feature>
<dbReference type="GeneID" id="73338856"/>
<evidence type="ECO:0000256" key="10">
    <source>
        <dbReference type="ARBA" id="ARBA00023136"/>
    </source>
</evidence>
<keyword evidence="7" id="KW-0064">Aspartyl protease</keyword>
<comment type="similarity">
    <text evidence="2">Belongs to the MIP/aquaporin (TC 1.A.8) family.</text>
</comment>
<evidence type="ECO:0000259" key="16">
    <source>
        <dbReference type="PROSITE" id="PS51767"/>
    </source>
</evidence>
<dbReference type="RefSeq" id="XP_049140989.1">
    <property type="nucleotide sequence ID" value="XM_049283846.1"/>
</dbReference>
<dbReference type="InterPro" id="IPR021109">
    <property type="entry name" value="Peptidase_aspartic_dom_sf"/>
</dbReference>
<keyword evidence="6" id="KW-0677">Repeat</keyword>
<evidence type="ECO:0000256" key="8">
    <source>
        <dbReference type="ARBA" id="ARBA00022801"/>
    </source>
</evidence>
<dbReference type="PROSITE" id="PS51767">
    <property type="entry name" value="PEPTIDASE_A1"/>
    <property type="match status" value="1"/>
</dbReference>
<gene>
    <name evidence="17" type="ORF">CLUP02_04836</name>
</gene>
<evidence type="ECO:0000256" key="7">
    <source>
        <dbReference type="ARBA" id="ARBA00022750"/>
    </source>
</evidence>
<keyword evidence="3" id="KW-0813">Transport</keyword>
<dbReference type="InterPro" id="IPR001969">
    <property type="entry name" value="Aspartic_peptidase_AS"/>
</dbReference>
<feature type="domain" description="Peptidase A1" evidence="16">
    <location>
        <begin position="45"/>
        <end position="389"/>
    </location>
</feature>
<dbReference type="InterPro" id="IPR000425">
    <property type="entry name" value="MIP"/>
</dbReference>
<name>A0A9Q8WE34_9PEZI</name>
<feature type="transmembrane region" description="Helical" evidence="14">
    <location>
        <begin position="767"/>
        <end position="787"/>
    </location>
</feature>
<dbReference type="SUPFAM" id="SSF50630">
    <property type="entry name" value="Acid proteases"/>
    <property type="match status" value="1"/>
</dbReference>
<keyword evidence="18" id="KW-1185">Reference proteome</keyword>
<dbReference type="NCBIfam" id="TIGR00861">
    <property type="entry name" value="MIP"/>
    <property type="match status" value="1"/>
</dbReference>
<accession>A0A9Q8WE34</accession>
<dbReference type="GO" id="GO:0005886">
    <property type="term" value="C:plasma membrane"/>
    <property type="evidence" value="ECO:0007669"/>
    <property type="project" value="TreeGrafter"/>
</dbReference>